<feature type="chain" id="PRO_5012418136" description="SICAvar, type I" evidence="2">
    <location>
        <begin position="26"/>
        <end position="114"/>
    </location>
</feature>
<feature type="compositionally biased region" description="Basic residues" evidence="1">
    <location>
        <begin position="75"/>
        <end position="89"/>
    </location>
</feature>
<evidence type="ECO:0008006" key="5">
    <source>
        <dbReference type="Google" id="ProtNLM"/>
    </source>
</evidence>
<keyword evidence="2" id="KW-0732">Signal</keyword>
<dbReference type="EMBL" id="NETL01000020">
    <property type="protein sequence ID" value="OTN67573.1"/>
    <property type="molecule type" value="Genomic_DNA"/>
</dbReference>
<gene>
    <name evidence="3" type="ORF">PKNOH_S06426100</name>
</gene>
<sequence length="114" mass="13260">MALFSFTKLSLLAFVLYMWQHPNYHQDDFSRQGVNASLHVDNIVCRNLASKEEATPPEENLQLGQRRISAEGKGRKGKKEGKKERKKKKEKDEGGKRMKIPDLEFSIPRFRKRS</sequence>
<dbReference type="Proteomes" id="UP000195012">
    <property type="component" value="Unassembled WGS sequence"/>
</dbReference>
<name>A0A1Y3DS08_PLAKN</name>
<feature type="region of interest" description="Disordered" evidence="1">
    <location>
        <begin position="51"/>
        <end position="114"/>
    </location>
</feature>
<organism evidence="3 4">
    <name type="scientific">Plasmodium knowlesi</name>
    <dbReference type="NCBI Taxonomy" id="5850"/>
    <lineage>
        <taxon>Eukaryota</taxon>
        <taxon>Sar</taxon>
        <taxon>Alveolata</taxon>
        <taxon>Apicomplexa</taxon>
        <taxon>Aconoidasida</taxon>
        <taxon>Haemosporida</taxon>
        <taxon>Plasmodiidae</taxon>
        <taxon>Plasmodium</taxon>
        <taxon>Plasmodium (Plasmodium)</taxon>
    </lineage>
</organism>
<feature type="compositionally biased region" description="Basic and acidic residues" evidence="1">
    <location>
        <begin position="90"/>
        <end position="102"/>
    </location>
</feature>
<dbReference type="VEuPathDB" id="PlasmoDB:PKA1H_110056200"/>
<comment type="caution">
    <text evidence="3">The sequence shown here is derived from an EMBL/GenBank/DDBJ whole genome shotgun (WGS) entry which is preliminary data.</text>
</comment>
<dbReference type="AlphaFoldDB" id="A0A1Y3DS08"/>
<evidence type="ECO:0000256" key="1">
    <source>
        <dbReference type="SAM" id="MobiDB-lite"/>
    </source>
</evidence>
<dbReference type="VEuPathDB" id="PlasmoDB:PKNH_0724400"/>
<protein>
    <recommendedName>
        <fullName evidence="5">SICAvar, type I</fullName>
    </recommendedName>
</protein>
<evidence type="ECO:0000313" key="4">
    <source>
        <dbReference type="Proteomes" id="UP000195012"/>
    </source>
</evidence>
<evidence type="ECO:0000313" key="3">
    <source>
        <dbReference type="EMBL" id="OTN67573.1"/>
    </source>
</evidence>
<accession>A0A1Y3DS08</accession>
<feature type="signal peptide" evidence="2">
    <location>
        <begin position="1"/>
        <end position="25"/>
    </location>
</feature>
<dbReference type="VEuPathDB" id="PlasmoDB:PKNOH_S06426100"/>
<dbReference type="OrthoDB" id="389507at2759"/>
<reference evidence="3 4" key="1">
    <citation type="submission" date="2017-05" db="EMBL/GenBank/DDBJ databases">
        <title>PacBio assembly of a Plasmodium knowlesi genome sequence with Hi-C correction and manual annotation of the SICAvar gene family.</title>
        <authorList>
            <person name="Lapp S.A."/>
            <person name="Geraldo J.A."/>
            <person name="Chien J.-T."/>
            <person name="Ay F."/>
            <person name="Pakala S.B."/>
            <person name="Batugedara G."/>
            <person name="Humphrey J.C."/>
            <person name="Debarry J.D."/>
            <person name="Le Roch K.G."/>
            <person name="Galinski M.R."/>
            <person name="Kissinger J.C."/>
        </authorList>
    </citation>
    <scope>NUCLEOTIDE SEQUENCE [LARGE SCALE GENOMIC DNA]</scope>
    <source>
        <strain evidence="4">Malayan Strain Pk1 (A+)</strain>
    </source>
</reference>
<evidence type="ECO:0000256" key="2">
    <source>
        <dbReference type="SAM" id="SignalP"/>
    </source>
</evidence>
<proteinExistence type="predicted"/>